<evidence type="ECO:0000313" key="2">
    <source>
        <dbReference type="EMBL" id="RMC14739.1"/>
    </source>
</evidence>
<dbReference type="AlphaFoldDB" id="A0A3M0KNC4"/>
<feature type="compositionally biased region" description="Basic and acidic residues" evidence="1">
    <location>
        <begin position="69"/>
        <end position="123"/>
    </location>
</feature>
<sequence>MPPSCSHHIYTALPTTQDRNPKALKSKKVKDLLGGVSWRKERLSEVDEYSRNVSSKFQRASIPVEGEEEAGRSKENIRSLAGEGEREEKRREEKRREKRREEKRREEKEREEKRREEKRREENPLLSSPLLLEEKRREEKRDSPLSSPLLSSPLGESSSPLLSSPQTPLLS</sequence>
<reference evidence="2 3" key="1">
    <citation type="submission" date="2018-07" db="EMBL/GenBank/DDBJ databases">
        <title>A high quality draft genome assembly of the barn swallow (H. rustica rustica).</title>
        <authorList>
            <person name="Formenti G."/>
            <person name="Chiara M."/>
            <person name="Poveda L."/>
            <person name="Francoijs K.-J."/>
            <person name="Bonisoli-Alquati A."/>
            <person name="Canova L."/>
            <person name="Gianfranceschi L."/>
            <person name="Horner D.S."/>
            <person name="Saino N."/>
        </authorList>
    </citation>
    <scope>NUCLEOTIDE SEQUENCE [LARGE SCALE GENOMIC DNA]</scope>
    <source>
        <strain evidence="2">Chelidonia</strain>
        <tissue evidence="2">Blood</tissue>
    </source>
</reference>
<feature type="compositionally biased region" description="Low complexity" evidence="1">
    <location>
        <begin position="144"/>
        <end position="171"/>
    </location>
</feature>
<accession>A0A3M0KNC4</accession>
<evidence type="ECO:0000313" key="3">
    <source>
        <dbReference type="Proteomes" id="UP000269221"/>
    </source>
</evidence>
<gene>
    <name evidence="2" type="ORF">DUI87_06913</name>
</gene>
<keyword evidence="3" id="KW-1185">Reference proteome</keyword>
<organism evidence="2 3">
    <name type="scientific">Hirundo rustica rustica</name>
    <dbReference type="NCBI Taxonomy" id="333673"/>
    <lineage>
        <taxon>Eukaryota</taxon>
        <taxon>Metazoa</taxon>
        <taxon>Chordata</taxon>
        <taxon>Craniata</taxon>
        <taxon>Vertebrata</taxon>
        <taxon>Euteleostomi</taxon>
        <taxon>Archelosauria</taxon>
        <taxon>Archosauria</taxon>
        <taxon>Dinosauria</taxon>
        <taxon>Saurischia</taxon>
        <taxon>Theropoda</taxon>
        <taxon>Coelurosauria</taxon>
        <taxon>Aves</taxon>
        <taxon>Neognathae</taxon>
        <taxon>Neoaves</taxon>
        <taxon>Telluraves</taxon>
        <taxon>Australaves</taxon>
        <taxon>Passeriformes</taxon>
        <taxon>Sylvioidea</taxon>
        <taxon>Hirundinidae</taxon>
        <taxon>Hirundo</taxon>
    </lineage>
</organism>
<feature type="region of interest" description="Disordered" evidence="1">
    <location>
        <begin position="1"/>
        <end position="26"/>
    </location>
</feature>
<comment type="caution">
    <text evidence="2">The sequence shown here is derived from an EMBL/GenBank/DDBJ whole genome shotgun (WGS) entry which is preliminary data.</text>
</comment>
<feature type="compositionally biased region" description="Basic and acidic residues" evidence="1">
    <location>
        <begin position="132"/>
        <end position="143"/>
    </location>
</feature>
<protein>
    <submittedName>
        <fullName evidence="2">Uncharacterized protein</fullName>
    </submittedName>
</protein>
<dbReference type="EMBL" id="QRBI01000104">
    <property type="protein sequence ID" value="RMC14739.1"/>
    <property type="molecule type" value="Genomic_DNA"/>
</dbReference>
<feature type="region of interest" description="Disordered" evidence="1">
    <location>
        <begin position="49"/>
        <end position="171"/>
    </location>
</feature>
<name>A0A3M0KNC4_HIRRU</name>
<evidence type="ECO:0000256" key="1">
    <source>
        <dbReference type="SAM" id="MobiDB-lite"/>
    </source>
</evidence>
<proteinExistence type="predicted"/>
<dbReference type="Proteomes" id="UP000269221">
    <property type="component" value="Unassembled WGS sequence"/>
</dbReference>